<proteinExistence type="predicted"/>
<dbReference type="PANTHER" id="PTHR15077">
    <property type="entry name" value="FAS-ASSOCIATING DEATH DOMAIN-CONTAINING PROTEIN FADD"/>
    <property type="match status" value="1"/>
</dbReference>
<gene>
    <name evidence="4" type="primary">LOC106469253</name>
</gene>
<dbReference type="CDD" id="cd01670">
    <property type="entry name" value="Death"/>
    <property type="match status" value="1"/>
</dbReference>
<dbReference type="PROSITE" id="PS50168">
    <property type="entry name" value="DED"/>
    <property type="match status" value="1"/>
</dbReference>
<dbReference type="Pfam" id="PF00531">
    <property type="entry name" value="Death"/>
    <property type="match status" value="1"/>
</dbReference>
<dbReference type="Proteomes" id="UP000694941">
    <property type="component" value="Unplaced"/>
</dbReference>
<reference evidence="4" key="1">
    <citation type="submission" date="2025-08" db="UniProtKB">
        <authorList>
            <consortium name="RefSeq"/>
        </authorList>
    </citation>
    <scope>IDENTIFICATION</scope>
    <source>
        <tissue evidence="4">Muscle</tissue>
    </source>
</reference>
<feature type="domain" description="DED" evidence="2">
    <location>
        <begin position="22"/>
        <end position="103"/>
    </location>
</feature>
<dbReference type="InterPro" id="IPR016729">
    <property type="entry name" value="FADD"/>
</dbReference>
<accession>A0ABM1BMV4</accession>
<evidence type="ECO:0000259" key="2">
    <source>
        <dbReference type="PROSITE" id="PS50168"/>
    </source>
</evidence>
<protein>
    <submittedName>
        <fullName evidence="4">Uncharacterized protein LOC106469253 isoform X1</fullName>
    </submittedName>
</protein>
<keyword evidence="3" id="KW-1185">Reference proteome</keyword>
<dbReference type="PROSITE" id="PS50017">
    <property type="entry name" value="DEATH_DOMAIN"/>
    <property type="match status" value="1"/>
</dbReference>
<dbReference type="SUPFAM" id="SSF47986">
    <property type="entry name" value="DEATH domain"/>
    <property type="match status" value="1"/>
</dbReference>
<dbReference type="Gene3D" id="1.10.533.10">
    <property type="entry name" value="Death Domain, Fas"/>
    <property type="match status" value="2"/>
</dbReference>
<organism evidence="3 4">
    <name type="scientific">Limulus polyphemus</name>
    <name type="common">Atlantic horseshoe crab</name>
    <dbReference type="NCBI Taxonomy" id="6850"/>
    <lineage>
        <taxon>Eukaryota</taxon>
        <taxon>Metazoa</taxon>
        <taxon>Ecdysozoa</taxon>
        <taxon>Arthropoda</taxon>
        <taxon>Chelicerata</taxon>
        <taxon>Merostomata</taxon>
        <taxon>Xiphosura</taxon>
        <taxon>Limulidae</taxon>
        <taxon>Limulus</taxon>
    </lineage>
</organism>
<feature type="domain" description="Death" evidence="1">
    <location>
        <begin position="140"/>
        <end position="209"/>
    </location>
</feature>
<evidence type="ECO:0000259" key="1">
    <source>
        <dbReference type="PROSITE" id="PS50017"/>
    </source>
</evidence>
<dbReference type="InterPro" id="IPR011029">
    <property type="entry name" value="DEATH-like_dom_sf"/>
</dbReference>
<dbReference type="GeneID" id="106469253"/>
<evidence type="ECO:0000313" key="3">
    <source>
        <dbReference type="Proteomes" id="UP000694941"/>
    </source>
</evidence>
<sequence length="229" mass="26575">MTTKEIGCFLALIMTAALSPYENLKSRVLKNIELICVDDKIRNDFREESESWRDLKKVTSMKELIQLLEDRDVLTEWNVAIFEKLVKLLGNKESVDLIKAYKKLELSDTTPQCSVCHCKIQITPVQLDPVLYSASDSDEMESAMLYISRNYGCRWKHLARALKVREGDIDNIFCDNPHDTCEQTYQALRRWREEHASRANMNVLLKTLRSSPCNRTDLAEKLQKGYHLN</sequence>
<dbReference type="InterPro" id="IPR001875">
    <property type="entry name" value="DED_dom"/>
</dbReference>
<name>A0ABM1BMV4_LIMPO</name>
<evidence type="ECO:0000313" key="4">
    <source>
        <dbReference type="RefSeq" id="XP_013785184.1"/>
    </source>
</evidence>
<dbReference type="InterPro" id="IPR000488">
    <property type="entry name" value="Death_dom"/>
</dbReference>
<dbReference type="SMART" id="SM00005">
    <property type="entry name" value="DEATH"/>
    <property type="match status" value="1"/>
</dbReference>
<dbReference type="RefSeq" id="XP_013785184.1">
    <property type="nucleotide sequence ID" value="XM_013929730.2"/>
</dbReference>